<dbReference type="InterPro" id="IPR036217">
    <property type="entry name" value="MethylDNA_cys_MeTrfase_DNAb"/>
</dbReference>
<dbReference type="AlphaFoldDB" id="A0A0M0KNH2"/>
<comment type="caution">
    <text evidence="12">The sequence shown here is derived from an EMBL/GenBank/DDBJ whole genome shotgun (WGS) entry which is preliminary data.</text>
</comment>
<evidence type="ECO:0000256" key="5">
    <source>
        <dbReference type="ARBA" id="ARBA00022679"/>
    </source>
</evidence>
<keyword evidence="6 9" id="KW-0227">DNA damage</keyword>
<comment type="subcellular location">
    <subcellularLocation>
        <location evidence="9">Cytoplasm</location>
    </subcellularLocation>
</comment>
<dbReference type="PROSITE" id="PS00374">
    <property type="entry name" value="MGMT"/>
    <property type="match status" value="1"/>
</dbReference>
<dbReference type="CDD" id="cd06445">
    <property type="entry name" value="ATase"/>
    <property type="match status" value="1"/>
</dbReference>
<comment type="function">
    <text evidence="9">Involved in the cellular defense against the biological effects of O6-methylguanine (O6-MeG) and O4-methylthymine (O4-MeT) in DNA. Repairs the methylated nucleobase in DNA by stoichiometrically transferring the methyl group to a cysteine residue in the enzyme. This is a suicide reaction: the enzyme is irreversibly inactivated.</text>
</comment>
<reference evidence="12" key="1">
    <citation type="submission" date="2015-08" db="EMBL/GenBank/DDBJ databases">
        <title>Complete DNA Sequence of Pseudomonas syringae pv. actinidiae, the Causal Agent of Kiwifruit Canker Disease.</title>
        <authorList>
            <person name="Rikkerink E.H.A."/>
            <person name="Fineran P.C."/>
        </authorList>
    </citation>
    <scope>NUCLEOTIDE SEQUENCE</scope>
    <source>
        <strain evidence="12">DSM 13666</strain>
    </source>
</reference>
<evidence type="ECO:0000256" key="4">
    <source>
        <dbReference type="ARBA" id="ARBA00022603"/>
    </source>
</evidence>
<organism evidence="12">
    <name type="scientific">Halalkalibacterium halodurans</name>
    <name type="common">Bacillus halodurans</name>
    <dbReference type="NCBI Taxonomy" id="86665"/>
    <lineage>
        <taxon>Bacteria</taxon>
        <taxon>Bacillati</taxon>
        <taxon>Bacillota</taxon>
        <taxon>Bacilli</taxon>
        <taxon>Bacillales</taxon>
        <taxon>Bacillaceae</taxon>
        <taxon>Halalkalibacterium (ex Joshi et al. 2022)</taxon>
    </lineage>
</organism>
<comment type="catalytic activity">
    <reaction evidence="1 9">
        <text>a 4-O-methyl-thymidine in DNA + L-cysteinyl-[protein] = a thymidine in DNA + S-methyl-L-cysteinyl-[protein]</text>
        <dbReference type="Rhea" id="RHEA:53428"/>
        <dbReference type="Rhea" id="RHEA-COMP:10131"/>
        <dbReference type="Rhea" id="RHEA-COMP:10132"/>
        <dbReference type="Rhea" id="RHEA-COMP:13555"/>
        <dbReference type="Rhea" id="RHEA-COMP:13556"/>
        <dbReference type="ChEBI" id="CHEBI:29950"/>
        <dbReference type="ChEBI" id="CHEBI:82612"/>
        <dbReference type="ChEBI" id="CHEBI:137386"/>
        <dbReference type="ChEBI" id="CHEBI:137387"/>
        <dbReference type="EC" id="2.1.1.63"/>
    </reaction>
</comment>
<dbReference type="InterPro" id="IPR023546">
    <property type="entry name" value="MGMT"/>
</dbReference>
<name>A0A0M0KNH2_ALKHA</name>
<evidence type="ECO:0000256" key="7">
    <source>
        <dbReference type="ARBA" id="ARBA00023204"/>
    </source>
</evidence>
<evidence type="ECO:0000256" key="3">
    <source>
        <dbReference type="ARBA" id="ARBA00022490"/>
    </source>
</evidence>
<dbReference type="InterPro" id="IPR014048">
    <property type="entry name" value="MethylDNA_cys_MeTrfase_DNA-bd"/>
</dbReference>
<comment type="similarity">
    <text evidence="2 9">Belongs to the MGMT family.</text>
</comment>
<dbReference type="InterPro" id="IPR036631">
    <property type="entry name" value="MGMT_N_sf"/>
</dbReference>
<evidence type="ECO:0000256" key="2">
    <source>
        <dbReference type="ARBA" id="ARBA00008711"/>
    </source>
</evidence>
<evidence type="ECO:0000259" key="11">
    <source>
        <dbReference type="Pfam" id="PF02870"/>
    </source>
</evidence>
<dbReference type="GO" id="GO:0005737">
    <property type="term" value="C:cytoplasm"/>
    <property type="evidence" value="ECO:0007669"/>
    <property type="project" value="UniProtKB-SubCell"/>
</dbReference>
<feature type="active site" description="Nucleophile; methyl group acceptor" evidence="9">
    <location>
        <position position="141"/>
    </location>
</feature>
<dbReference type="SUPFAM" id="SSF53155">
    <property type="entry name" value="Methylated DNA-protein cysteine methyltransferase domain"/>
    <property type="match status" value="1"/>
</dbReference>
<feature type="domain" description="Methylguanine DNA methyltransferase ribonuclease-like" evidence="11">
    <location>
        <begin position="7"/>
        <end position="86"/>
    </location>
</feature>
<feature type="domain" description="Methylated-DNA-[protein]-cysteine S-methyltransferase DNA binding" evidence="10">
    <location>
        <begin position="90"/>
        <end position="169"/>
    </location>
</feature>
<dbReference type="GO" id="GO:0003908">
    <property type="term" value="F:methylated-DNA-[protein]-cysteine S-methyltransferase activity"/>
    <property type="evidence" value="ECO:0007669"/>
    <property type="project" value="UniProtKB-UniRule"/>
</dbReference>
<evidence type="ECO:0000256" key="8">
    <source>
        <dbReference type="ARBA" id="ARBA00049348"/>
    </source>
</evidence>
<dbReference type="EC" id="2.1.1.63" evidence="9"/>
<dbReference type="RefSeq" id="WP_053431781.1">
    <property type="nucleotide sequence ID" value="NZ_CP040441.1"/>
</dbReference>
<dbReference type="EMBL" id="LILD01000001">
    <property type="protein sequence ID" value="KOO39933.1"/>
    <property type="molecule type" value="Genomic_DNA"/>
</dbReference>
<protein>
    <recommendedName>
        <fullName evidence="9">Methylated-DNA--protein-cysteine methyltransferase</fullName>
        <ecNumber evidence="9">2.1.1.63</ecNumber>
    </recommendedName>
    <alternativeName>
        <fullName evidence="9">6-O-methylguanine-DNA methyltransferase</fullName>
        <shortName evidence="9">MGMT</shortName>
    </alternativeName>
    <alternativeName>
        <fullName evidence="9">O-6-methylguanine-DNA-alkyltransferase</fullName>
    </alternativeName>
</protein>
<comment type="catalytic activity">
    <reaction evidence="8 9">
        <text>a 6-O-methyl-2'-deoxyguanosine in DNA + L-cysteinyl-[protein] = S-methyl-L-cysteinyl-[protein] + a 2'-deoxyguanosine in DNA</text>
        <dbReference type="Rhea" id="RHEA:24000"/>
        <dbReference type="Rhea" id="RHEA-COMP:10131"/>
        <dbReference type="Rhea" id="RHEA-COMP:10132"/>
        <dbReference type="Rhea" id="RHEA-COMP:11367"/>
        <dbReference type="Rhea" id="RHEA-COMP:11368"/>
        <dbReference type="ChEBI" id="CHEBI:29950"/>
        <dbReference type="ChEBI" id="CHEBI:82612"/>
        <dbReference type="ChEBI" id="CHEBI:85445"/>
        <dbReference type="ChEBI" id="CHEBI:85448"/>
        <dbReference type="EC" id="2.1.1.63"/>
    </reaction>
</comment>
<dbReference type="PATRIC" id="fig|136160.3.peg.3381"/>
<dbReference type="GO" id="GO:0006307">
    <property type="term" value="P:DNA alkylation repair"/>
    <property type="evidence" value="ECO:0007669"/>
    <property type="project" value="UniProtKB-UniRule"/>
</dbReference>
<evidence type="ECO:0000256" key="9">
    <source>
        <dbReference type="HAMAP-Rule" id="MF_00772"/>
    </source>
</evidence>
<evidence type="ECO:0000313" key="12">
    <source>
        <dbReference type="EMBL" id="KOO39933.1"/>
    </source>
</evidence>
<proteinExistence type="inferred from homology"/>
<dbReference type="PANTHER" id="PTHR10815">
    <property type="entry name" value="METHYLATED-DNA--PROTEIN-CYSTEINE METHYLTRANSFERASE"/>
    <property type="match status" value="1"/>
</dbReference>
<dbReference type="NCBIfam" id="TIGR00589">
    <property type="entry name" value="ogt"/>
    <property type="match status" value="1"/>
</dbReference>
<dbReference type="FunFam" id="1.10.10.10:FF:000214">
    <property type="entry name" value="Methylated-DNA--protein-cysteine methyltransferase"/>
    <property type="match status" value="1"/>
</dbReference>
<dbReference type="InterPro" id="IPR001497">
    <property type="entry name" value="MethylDNA_cys_MeTrfase_AS"/>
</dbReference>
<dbReference type="Pfam" id="PF01035">
    <property type="entry name" value="DNA_binding_1"/>
    <property type="match status" value="1"/>
</dbReference>
<evidence type="ECO:0000256" key="6">
    <source>
        <dbReference type="ARBA" id="ARBA00022763"/>
    </source>
</evidence>
<dbReference type="InterPro" id="IPR008332">
    <property type="entry name" value="MethylG_MeTrfase_N"/>
</dbReference>
<keyword evidence="5 9" id="KW-0808">Transferase</keyword>
<dbReference type="Pfam" id="PF02870">
    <property type="entry name" value="Methyltransf_1N"/>
    <property type="match status" value="1"/>
</dbReference>
<dbReference type="GO" id="GO:0032259">
    <property type="term" value="P:methylation"/>
    <property type="evidence" value="ECO:0007669"/>
    <property type="project" value="UniProtKB-KW"/>
</dbReference>
<keyword evidence="4 9" id="KW-0489">Methyltransferase</keyword>
<dbReference type="GeneID" id="87596654"/>
<evidence type="ECO:0000256" key="1">
    <source>
        <dbReference type="ARBA" id="ARBA00001286"/>
    </source>
</evidence>
<dbReference type="SUPFAM" id="SSF46767">
    <property type="entry name" value="Methylated DNA-protein cysteine methyltransferase, C-terminal domain"/>
    <property type="match status" value="1"/>
</dbReference>
<accession>A0A0M0KNH2</accession>
<sequence length="175" mass="19461">MAEQSLLYDEMESPIGCLSIVSTDQGVCTILFGSLESNQVTLNVWLKKHRLPCQLLKDEEAIRPVIAQLLEYFEGKRHSFDVPLDLYGTPFQKRVWQALQTISYGETRSYKEIAQHIGAPKAVRAIGGANNQNPIPIIIPCHRVIGSNGSMVGYGGGLEKKEWLLSIEGAYEKIS</sequence>
<dbReference type="HAMAP" id="MF_00772">
    <property type="entry name" value="OGT"/>
    <property type="match status" value="1"/>
</dbReference>
<comment type="miscellaneous">
    <text evidence="9">This enzyme catalyzes only one turnover and therefore is not strictly catalytic. According to one definition, an enzyme is a biocatalyst that acts repeatedly and over many reaction cycles.</text>
</comment>
<evidence type="ECO:0000259" key="10">
    <source>
        <dbReference type="Pfam" id="PF01035"/>
    </source>
</evidence>
<keyword evidence="3 9" id="KW-0963">Cytoplasm</keyword>
<dbReference type="Gene3D" id="1.10.10.10">
    <property type="entry name" value="Winged helix-like DNA-binding domain superfamily/Winged helix DNA-binding domain"/>
    <property type="match status" value="1"/>
</dbReference>
<dbReference type="PANTHER" id="PTHR10815:SF13">
    <property type="entry name" value="METHYLATED-DNA--PROTEIN-CYSTEINE METHYLTRANSFERASE"/>
    <property type="match status" value="1"/>
</dbReference>
<dbReference type="InterPro" id="IPR036388">
    <property type="entry name" value="WH-like_DNA-bd_sf"/>
</dbReference>
<dbReference type="Gene3D" id="3.30.160.70">
    <property type="entry name" value="Methylated DNA-protein cysteine methyltransferase domain"/>
    <property type="match status" value="1"/>
</dbReference>
<keyword evidence="7 9" id="KW-0234">DNA repair</keyword>
<gene>
    <name evidence="12" type="ORF">AMD02_14560</name>
</gene>